<organism evidence="2 3">
    <name type="scientific">Pyrenophora tritici-repentis</name>
    <dbReference type="NCBI Taxonomy" id="45151"/>
    <lineage>
        <taxon>Eukaryota</taxon>
        <taxon>Fungi</taxon>
        <taxon>Dikarya</taxon>
        <taxon>Ascomycota</taxon>
        <taxon>Pezizomycotina</taxon>
        <taxon>Dothideomycetes</taxon>
        <taxon>Pleosporomycetidae</taxon>
        <taxon>Pleosporales</taxon>
        <taxon>Pleosporineae</taxon>
        <taxon>Pleosporaceae</taxon>
        <taxon>Pyrenophora</taxon>
    </lineage>
</organism>
<dbReference type="GeneID" id="90956116"/>
<protein>
    <submittedName>
        <fullName evidence="2">Uncharacterized protein</fullName>
    </submittedName>
</protein>
<evidence type="ECO:0000256" key="1">
    <source>
        <dbReference type="SAM" id="MobiDB-lite"/>
    </source>
</evidence>
<name>A0A2W1EJH0_9PLEO</name>
<accession>A0A2W1EJH0</accession>
<dbReference type="AlphaFoldDB" id="A0A2W1EJH0"/>
<comment type="caution">
    <text evidence="2">The sequence shown here is derived from an EMBL/GenBank/DDBJ whole genome shotgun (WGS) entry which is preliminary data.</text>
</comment>
<proteinExistence type="predicted"/>
<sequence>MAGTGGTSSCSPPAELCTFRGLGAGSREPEGAGLTRRGIEDGPTFSEFKLEFDESETPDAYDLRFCSGVARADEGVMLPPCTMAGDWLNARSSNAASAWGVGGPTGPPEGG</sequence>
<dbReference type="Proteomes" id="UP000245464">
    <property type="component" value="Chromosome 3"/>
</dbReference>
<dbReference type="KEGG" id="ptrr:90956116"/>
<gene>
    <name evidence="2" type="ORF">PtrM4_085760</name>
</gene>
<feature type="region of interest" description="Disordered" evidence="1">
    <location>
        <begin position="20"/>
        <end position="41"/>
    </location>
</feature>
<evidence type="ECO:0000313" key="2">
    <source>
        <dbReference type="EMBL" id="KAF7573671.1"/>
    </source>
</evidence>
<dbReference type="EMBL" id="NQIK02000003">
    <property type="protein sequence ID" value="KAF7573671.1"/>
    <property type="molecule type" value="Genomic_DNA"/>
</dbReference>
<dbReference type="RefSeq" id="XP_065963626.1">
    <property type="nucleotide sequence ID" value="XM_066106688.1"/>
</dbReference>
<evidence type="ECO:0000313" key="3">
    <source>
        <dbReference type="Proteomes" id="UP000245464"/>
    </source>
</evidence>
<reference evidence="2" key="1">
    <citation type="journal article" date="2018" name="BMC Genomics">
        <title>Comparative genomics of the wheat fungal pathogen Pyrenophora tritici-repentis reveals chromosomal variations and genome plasticity.</title>
        <authorList>
            <person name="Moolhuijzen P."/>
            <person name="See P.T."/>
            <person name="Hane J.K."/>
            <person name="Shi G."/>
            <person name="Liu Z."/>
            <person name="Oliver R.P."/>
            <person name="Moffat C.S."/>
        </authorList>
    </citation>
    <scope>NUCLEOTIDE SEQUENCE [LARGE SCALE GENOMIC DNA]</scope>
    <source>
        <strain evidence="2">M4</strain>
    </source>
</reference>